<feature type="signal peptide" evidence="1">
    <location>
        <begin position="1"/>
        <end position="21"/>
    </location>
</feature>
<dbReference type="OrthoDB" id="7486196at2759"/>
<gene>
    <name evidence="2" type="ORF">C1SCF055_LOCUS36167</name>
</gene>
<name>A0A9P1DL78_9DINO</name>
<keyword evidence="1" id="KW-0732">Signal</keyword>
<dbReference type="EMBL" id="CAMXCT020004979">
    <property type="protein sequence ID" value="CAL1164329.1"/>
    <property type="molecule type" value="Genomic_DNA"/>
</dbReference>
<evidence type="ECO:0000256" key="1">
    <source>
        <dbReference type="SAM" id="SignalP"/>
    </source>
</evidence>
<dbReference type="EMBL" id="CAMXCT010004979">
    <property type="protein sequence ID" value="CAI4010954.1"/>
    <property type="molecule type" value="Genomic_DNA"/>
</dbReference>
<keyword evidence="4" id="KW-0282">Flagellum</keyword>
<evidence type="ECO:0000313" key="5">
    <source>
        <dbReference type="Proteomes" id="UP001152797"/>
    </source>
</evidence>
<reference evidence="3" key="2">
    <citation type="submission" date="2024-04" db="EMBL/GenBank/DDBJ databases">
        <authorList>
            <person name="Chen Y."/>
            <person name="Shah S."/>
            <person name="Dougan E. K."/>
            <person name="Thang M."/>
            <person name="Chan C."/>
        </authorList>
    </citation>
    <scope>NUCLEOTIDE SEQUENCE [LARGE SCALE GENOMIC DNA]</scope>
</reference>
<evidence type="ECO:0000313" key="3">
    <source>
        <dbReference type="EMBL" id="CAL1164329.1"/>
    </source>
</evidence>
<feature type="chain" id="PRO_5043271578" evidence="1">
    <location>
        <begin position="22"/>
        <end position="220"/>
    </location>
</feature>
<dbReference type="AlphaFoldDB" id="A0A9P1DL78"/>
<proteinExistence type="predicted"/>
<keyword evidence="4" id="KW-0969">Cilium</keyword>
<protein>
    <submittedName>
        <fullName evidence="4">Cilia- and flagella-associated protein 20</fullName>
    </submittedName>
</protein>
<keyword evidence="4" id="KW-0966">Cell projection</keyword>
<evidence type="ECO:0000313" key="4">
    <source>
        <dbReference type="EMBL" id="CAL4798266.1"/>
    </source>
</evidence>
<evidence type="ECO:0000313" key="2">
    <source>
        <dbReference type="EMBL" id="CAI4010954.1"/>
    </source>
</evidence>
<dbReference type="Proteomes" id="UP001152797">
    <property type="component" value="Unassembled WGS sequence"/>
</dbReference>
<keyword evidence="5" id="KW-1185">Reference proteome</keyword>
<sequence>MARRRLGAVLWLSLLSLPGLGFFDFFAKPEEEDAPKGKVATASYSQLKILNALRKWNKADGRWKEYCKDTGFTDTSMPADQVQGFILMPENYKTDFLKSFTSHAKLPSLRVDADEDEMEFGGFMDSNRFGIVKSEKQLEAEQSKLATQVSDFIAGKPENAEVWEKFVLEENTLDPDDDESRAVRAEMASRSQLGRRKTALESFLDADAWRIGLDRGVLDG</sequence>
<dbReference type="EMBL" id="CAMXCT030004979">
    <property type="protein sequence ID" value="CAL4798266.1"/>
    <property type="molecule type" value="Genomic_DNA"/>
</dbReference>
<accession>A0A9P1DL78</accession>
<reference evidence="2" key="1">
    <citation type="submission" date="2022-10" db="EMBL/GenBank/DDBJ databases">
        <authorList>
            <person name="Chen Y."/>
            <person name="Dougan E. K."/>
            <person name="Chan C."/>
            <person name="Rhodes N."/>
            <person name="Thang M."/>
        </authorList>
    </citation>
    <scope>NUCLEOTIDE SEQUENCE</scope>
</reference>
<comment type="caution">
    <text evidence="2">The sequence shown here is derived from an EMBL/GenBank/DDBJ whole genome shotgun (WGS) entry which is preliminary data.</text>
</comment>
<organism evidence="2">
    <name type="scientific">Cladocopium goreaui</name>
    <dbReference type="NCBI Taxonomy" id="2562237"/>
    <lineage>
        <taxon>Eukaryota</taxon>
        <taxon>Sar</taxon>
        <taxon>Alveolata</taxon>
        <taxon>Dinophyceae</taxon>
        <taxon>Suessiales</taxon>
        <taxon>Symbiodiniaceae</taxon>
        <taxon>Cladocopium</taxon>
    </lineage>
</organism>